<feature type="compositionally biased region" description="Polar residues" evidence="2">
    <location>
        <begin position="38"/>
        <end position="52"/>
    </location>
</feature>
<dbReference type="GO" id="GO:0005744">
    <property type="term" value="C:TIM23 mitochondrial import inner membrane translocase complex"/>
    <property type="evidence" value="ECO:0007669"/>
    <property type="project" value="UniProtKB-UniRule"/>
</dbReference>
<dbReference type="PROSITE" id="PS50969">
    <property type="entry name" value="FCP1"/>
    <property type="match status" value="1"/>
</dbReference>
<organism evidence="4 5">
    <name type="scientific">Karstenula rhodostoma CBS 690.94</name>
    <dbReference type="NCBI Taxonomy" id="1392251"/>
    <lineage>
        <taxon>Eukaryota</taxon>
        <taxon>Fungi</taxon>
        <taxon>Dikarya</taxon>
        <taxon>Ascomycota</taxon>
        <taxon>Pezizomycotina</taxon>
        <taxon>Dothideomycetes</taxon>
        <taxon>Pleosporomycetidae</taxon>
        <taxon>Pleosporales</taxon>
        <taxon>Massarineae</taxon>
        <taxon>Didymosphaeriaceae</taxon>
        <taxon>Karstenula</taxon>
    </lineage>
</organism>
<evidence type="ECO:0000313" key="5">
    <source>
        <dbReference type="Proteomes" id="UP000799764"/>
    </source>
</evidence>
<dbReference type="InterPro" id="IPR036412">
    <property type="entry name" value="HAD-like_sf"/>
</dbReference>
<evidence type="ECO:0000259" key="3">
    <source>
        <dbReference type="PROSITE" id="PS50969"/>
    </source>
</evidence>
<dbReference type="AlphaFoldDB" id="A0A9P4PID3"/>
<dbReference type="Pfam" id="PF03031">
    <property type="entry name" value="NIF"/>
    <property type="match status" value="1"/>
</dbReference>
<feature type="region of interest" description="Disordered" evidence="2">
    <location>
        <begin position="208"/>
        <end position="278"/>
    </location>
</feature>
<keyword evidence="1" id="KW-0653">Protein transport</keyword>
<feature type="region of interest" description="Disordered" evidence="2">
    <location>
        <begin position="290"/>
        <end position="318"/>
    </location>
</feature>
<evidence type="ECO:0000256" key="2">
    <source>
        <dbReference type="SAM" id="MobiDB-lite"/>
    </source>
</evidence>
<evidence type="ECO:0000313" key="4">
    <source>
        <dbReference type="EMBL" id="KAF2443863.1"/>
    </source>
</evidence>
<dbReference type="Gene3D" id="3.40.50.1000">
    <property type="entry name" value="HAD superfamily/HAD-like"/>
    <property type="match status" value="1"/>
</dbReference>
<dbReference type="PANTHER" id="PTHR12210">
    <property type="entry name" value="DULLARD PROTEIN PHOSPHATASE"/>
    <property type="match status" value="1"/>
</dbReference>
<feature type="compositionally biased region" description="Polar residues" evidence="2">
    <location>
        <begin position="263"/>
        <end position="278"/>
    </location>
</feature>
<dbReference type="Proteomes" id="UP000799764">
    <property type="component" value="Unassembled WGS sequence"/>
</dbReference>
<dbReference type="SUPFAM" id="SSF56784">
    <property type="entry name" value="HAD-like"/>
    <property type="match status" value="1"/>
</dbReference>
<feature type="compositionally biased region" description="Pro residues" evidence="2">
    <location>
        <begin position="208"/>
        <end position="221"/>
    </location>
</feature>
<feature type="region of interest" description="Disordered" evidence="2">
    <location>
        <begin position="1"/>
        <end position="79"/>
    </location>
</feature>
<keyword evidence="5" id="KW-1185">Reference proteome</keyword>
<comment type="caution">
    <text evidence="4">The sequence shown here is derived from an EMBL/GenBank/DDBJ whole genome shotgun (WGS) entry which is preliminary data.</text>
</comment>
<dbReference type="InterPro" id="IPR004274">
    <property type="entry name" value="FCP1_dom"/>
</dbReference>
<gene>
    <name evidence="4" type="ORF">P171DRAFT_45720</name>
</gene>
<dbReference type="InterPro" id="IPR023214">
    <property type="entry name" value="HAD_sf"/>
</dbReference>
<dbReference type="SMART" id="SM00577">
    <property type="entry name" value="CPDc"/>
    <property type="match status" value="1"/>
</dbReference>
<comment type="function">
    <text evidence="1">Essential component of the TIM23 complex, a complex that mediates the translocation of transit peptide-containing proteins across the mitochondrial inner membrane.</text>
</comment>
<comment type="subcellular location">
    <subcellularLocation>
        <location evidence="1">Mitochondrion inner membrane</location>
        <topology evidence="1">Single-pass membrane protein</topology>
    </subcellularLocation>
</comment>
<reference evidence="4" key="1">
    <citation type="journal article" date="2020" name="Stud. Mycol.">
        <title>101 Dothideomycetes genomes: a test case for predicting lifestyles and emergence of pathogens.</title>
        <authorList>
            <person name="Haridas S."/>
            <person name="Albert R."/>
            <person name="Binder M."/>
            <person name="Bloem J."/>
            <person name="Labutti K."/>
            <person name="Salamov A."/>
            <person name="Andreopoulos B."/>
            <person name="Baker S."/>
            <person name="Barry K."/>
            <person name="Bills G."/>
            <person name="Bluhm B."/>
            <person name="Cannon C."/>
            <person name="Castanera R."/>
            <person name="Culley D."/>
            <person name="Daum C."/>
            <person name="Ezra D."/>
            <person name="Gonzalez J."/>
            <person name="Henrissat B."/>
            <person name="Kuo A."/>
            <person name="Liang C."/>
            <person name="Lipzen A."/>
            <person name="Lutzoni F."/>
            <person name="Magnuson J."/>
            <person name="Mondo S."/>
            <person name="Nolan M."/>
            <person name="Ohm R."/>
            <person name="Pangilinan J."/>
            <person name="Park H.-J."/>
            <person name="Ramirez L."/>
            <person name="Alfaro M."/>
            <person name="Sun H."/>
            <person name="Tritt A."/>
            <person name="Yoshinaga Y."/>
            <person name="Zwiers L.-H."/>
            <person name="Turgeon B."/>
            <person name="Goodwin S."/>
            <person name="Spatafora J."/>
            <person name="Crous P."/>
            <person name="Grigoriev I."/>
        </authorList>
    </citation>
    <scope>NUCLEOTIDE SEQUENCE</scope>
    <source>
        <strain evidence="4">CBS 690.94</strain>
    </source>
</reference>
<feature type="domain" description="FCP1 homology" evidence="3">
    <location>
        <begin position="342"/>
        <end position="510"/>
    </location>
</feature>
<dbReference type="OrthoDB" id="1711508at2759"/>
<keyword evidence="1" id="KW-0811">Translocation</keyword>
<evidence type="ECO:0000256" key="1">
    <source>
        <dbReference type="RuleBase" id="RU365079"/>
    </source>
</evidence>
<comment type="similarity">
    <text evidence="1">Belongs to the TIM50 family.</text>
</comment>
<proteinExistence type="inferred from homology"/>
<keyword evidence="1" id="KW-0496">Mitochondrion</keyword>
<dbReference type="GO" id="GO:0015031">
    <property type="term" value="P:protein transport"/>
    <property type="evidence" value="ECO:0007669"/>
    <property type="project" value="UniProtKB-KW"/>
</dbReference>
<accession>A0A9P4PID3</accession>
<protein>
    <recommendedName>
        <fullName evidence="1">Mitochondrial import inner membrane translocase subunit TIM50</fullName>
    </recommendedName>
</protein>
<sequence length="556" mass="61677">MRPPRVPYLRIISRSSRSNKKLGKRAPHGVVGAASPSIPATATKSTSVTMSGNANNQNNPPRAPENGHNPANFLPPAHALPPRPSFPQWAEEAIHVANNGLTEEDRRTEAYRQENAQLRQPRPATGQLPNQSGFFNGNLPPSKAPSGAPPFAGSFALTQPGPLNGKHSLSHWFTGQGPFNNNNPPFPPPPPPFGGALPHFFTGGFPVPPPFPPPFPPPMTPSPASATAQYESKQPPWRRSTNNIRRPFGQIPHPPAGLPRFVQPSSNMEQSQVNASETPNEYACLHTARSCKVQKRRTDNTRSAGVPNGQNEKKKDPKIYLPAPIPTHQYLTQASLQAEVRIPPSRKLVILDLNGTLIYRPNSRKQPRKMIARPFLEQFLAYLFDHFAVMVWSSAKPDNVSVLVEIGLGDYRHRLIGCWARDTLGLAPKHYSLNVQCYKNLQRIWASTDIQRHAPGARFDQRNTILIDDSSLKAAAQPHNLLEIPEFKGVDPHTPVQDVLAEVVGYLEVLKMQEDVSKFIHKDPFRANGDWRIEWNELALESLQMQNHFALVSSAR</sequence>
<keyword evidence="1" id="KW-0809">Transit peptide</keyword>
<feature type="compositionally biased region" description="Basic residues" evidence="2">
    <location>
        <begin position="17"/>
        <end position="27"/>
    </location>
</feature>
<name>A0A9P4PID3_9PLEO</name>
<keyword evidence="1" id="KW-0813">Transport</keyword>
<comment type="subunit">
    <text evidence="1">Component of the TIM23 complex.</text>
</comment>
<dbReference type="EMBL" id="MU001502">
    <property type="protein sequence ID" value="KAF2443863.1"/>
    <property type="molecule type" value="Genomic_DNA"/>
</dbReference>
<dbReference type="InterPro" id="IPR050365">
    <property type="entry name" value="TIM50"/>
</dbReference>
<feature type="compositionally biased region" description="Low complexity" evidence="2">
    <location>
        <begin position="53"/>
        <end position="66"/>
    </location>
</feature>